<feature type="transmembrane region" description="Helical" evidence="2">
    <location>
        <begin position="12"/>
        <end position="31"/>
    </location>
</feature>
<proteinExistence type="predicted"/>
<dbReference type="EMBL" id="DSZY01000012">
    <property type="protein sequence ID" value="HGU40039.1"/>
    <property type="molecule type" value="Genomic_DNA"/>
</dbReference>
<feature type="coiled-coil region" evidence="1">
    <location>
        <begin position="37"/>
        <end position="78"/>
    </location>
</feature>
<protein>
    <submittedName>
        <fullName evidence="3">Uncharacterized protein</fullName>
    </submittedName>
</protein>
<keyword evidence="1" id="KW-0175">Coiled coil</keyword>
<evidence type="ECO:0000313" key="3">
    <source>
        <dbReference type="EMBL" id="HGU40039.1"/>
    </source>
</evidence>
<keyword evidence="2" id="KW-0812">Transmembrane</keyword>
<keyword evidence="2" id="KW-0472">Membrane</keyword>
<gene>
    <name evidence="3" type="ORF">ENT77_02425</name>
</gene>
<organism evidence="3">
    <name type="scientific">Fervidobacterium thailandense</name>
    <dbReference type="NCBI Taxonomy" id="1008305"/>
    <lineage>
        <taxon>Bacteria</taxon>
        <taxon>Thermotogati</taxon>
        <taxon>Thermotogota</taxon>
        <taxon>Thermotogae</taxon>
        <taxon>Thermotogales</taxon>
        <taxon>Fervidobacteriaceae</taxon>
        <taxon>Fervidobacterium</taxon>
    </lineage>
</organism>
<reference evidence="3" key="1">
    <citation type="journal article" date="2020" name="mSystems">
        <title>Genome- and Community-Level Interaction Insights into Carbon Utilization and Element Cycling Functions of Hydrothermarchaeota in Hydrothermal Sediment.</title>
        <authorList>
            <person name="Zhou Z."/>
            <person name="Liu Y."/>
            <person name="Xu W."/>
            <person name="Pan J."/>
            <person name="Luo Z.H."/>
            <person name="Li M."/>
        </authorList>
    </citation>
    <scope>NUCLEOTIDE SEQUENCE [LARGE SCALE GENOMIC DNA]</scope>
    <source>
        <strain evidence="3">SpSt-609</strain>
    </source>
</reference>
<keyword evidence="2" id="KW-1133">Transmembrane helix</keyword>
<comment type="caution">
    <text evidence="3">The sequence shown here is derived from an EMBL/GenBank/DDBJ whole genome shotgun (WGS) entry which is preliminary data.</text>
</comment>
<sequence>MKIRKRQERRVPNLLLVFYFTLLVVFLSYFFTSYMAYKRLSEEHRALEKAIEEKKKEIQEKEREVERLQRIIKAIEQEELLKKSSLEATDTTQEASE</sequence>
<accession>A0A7C5RIN9</accession>
<evidence type="ECO:0000256" key="2">
    <source>
        <dbReference type="SAM" id="Phobius"/>
    </source>
</evidence>
<evidence type="ECO:0000256" key="1">
    <source>
        <dbReference type="SAM" id="Coils"/>
    </source>
</evidence>
<dbReference type="AlphaFoldDB" id="A0A7C5RIN9"/>
<name>A0A7C5RIN9_9BACT</name>